<dbReference type="AlphaFoldDB" id="A0A8S0XIU1"/>
<sequence>MNKVKLIVRPVERYIGCLLLRQRDKSLAIENSAMKALGAAEIHFAADFIQY</sequence>
<dbReference type="EMBL" id="CADCXN010000113">
    <property type="protein sequence ID" value="CAA9892703.1"/>
    <property type="molecule type" value="Genomic_DNA"/>
</dbReference>
<name>A0A8S0XIU1_9GAMM</name>
<proteinExistence type="predicted"/>
<keyword evidence="2" id="KW-1185">Reference proteome</keyword>
<comment type="caution">
    <text evidence="1">The sequence shown here is derived from an EMBL/GenBank/DDBJ whole genome shotgun (WGS) entry which is preliminary data.</text>
</comment>
<organism evidence="1 2">
    <name type="scientific">Candidatus Methylobacter favarea</name>
    <dbReference type="NCBI Taxonomy" id="2707345"/>
    <lineage>
        <taxon>Bacteria</taxon>
        <taxon>Pseudomonadati</taxon>
        <taxon>Pseudomonadota</taxon>
        <taxon>Gammaproteobacteria</taxon>
        <taxon>Methylococcales</taxon>
        <taxon>Methylococcaceae</taxon>
        <taxon>Methylobacter</taxon>
    </lineage>
</organism>
<accession>A0A8S0XIU1</accession>
<evidence type="ECO:0000313" key="2">
    <source>
        <dbReference type="Proteomes" id="UP000494216"/>
    </source>
</evidence>
<dbReference type="Proteomes" id="UP000494216">
    <property type="component" value="Unassembled WGS sequence"/>
</dbReference>
<protein>
    <submittedName>
        <fullName evidence="1">Uncharacterized protein</fullName>
    </submittedName>
</protein>
<dbReference type="RefSeq" id="WP_174627444.1">
    <property type="nucleotide sequence ID" value="NZ_CADCXN010000113.1"/>
</dbReference>
<gene>
    <name evidence="1" type="ORF">METHB2_80020</name>
</gene>
<evidence type="ECO:0000313" key="1">
    <source>
        <dbReference type="EMBL" id="CAA9892703.1"/>
    </source>
</evidence>
<reference evidence="1 2" key="1">
    <citation type="submission" date="2020-02" db="EMBL/GenBank/DDBJ databases">
        <authorList>
            <person name="Hogendoorn C."/>
        </authorList>
    </citation>
    <scope>NUCLEOTIDE SEQUENCE [LARGE SCALE GENOMIC DNA]</scope>
    <source>
        <strain evidence="1">METHB21</strain>
    </source>
</reference>